<evidence type="ECO:0000313" key="2">
    <source>
        <dbReference type="EMBL" id="GAA1251730.1"/>
    </source>
</evidence>
<feature type="transmembrane region" description="Helical" evidence="1">
    <location>
        <begin position="114"/>
        <end position="133"/>
    </location>
</feature>
<dbReference type="RefSeq" id="WP_253865315.1">
    <property type="nucleotide sequence ID" value="NZ_BAAALN010000019.1"/>
</dbReference>
<keyword evidence="1" id="KW-0812">Transmembrane</keyword>
<comment type="caution">
    <text evidence="2">The sequence shown here is derived from an EMBL/GenBank/DDBJ whole genome shotgun (WGS) entry which is preliminary data.</text>
</comment>
<dbReference type="EMBL" id="BAAALN010000019">
    <property type="protein sequence ID" value="GAA1251730.1"/>
    <property type="molecule type" value="Genomic_DNA"/>
</dbReference>
<dbReference type="Proteomes" id="UP001500653">
    <property type="component" value="Unassembled WGS sequence"/>
</dbReference>
<sequence>MTGAVLVAIAVTITGSAVAEYRQRSRPRATQPARGTPATPGGAYAVLLAITCLNPTTLTYFAALVLGGGAGPEDPGPPVVFVAVVFAAPASWQLALVAAGSAPGRIVSGPRGRLMTTVASSTMVIGLAAATALSR</sequence>
<feature type="transmembrane region" description="Helical" evidence="1">
    <location>
        <begin position="79"/>
        <end position="102"/>
    </location>
</feature>
<protein>
    <recommendedName>
        <fullName evidence="4">LysE type translocator</fullName>
    </recommendedName>
</protein>
<reference evidence="3" key="1">
    <citation type="journal article" date="2019" name="Int. J. Syst. Evol. Microbiol.">
        <title>The Global Catalogue of Microorganisms (GCM) 10K type strain sequencing project: providing services to taxonomists for standard genome sequencing and annotation.</title>
        <authorList>
            <consortium name="The Broad Institute Genomics Platform"/>
            <consortium name="The Broad Institute Genome Sequencing Center for Infectious Disease"/>
            <person name="Wu L."/>
            <person name="Ma J."/>
        </authorList>
    </citation>
    <scope>NUCLEOTIDE SEQUENCE [LARGE SCALE GENOMIC DNA]</scope>
    <source>
        <strain evidence="3">JCM 13023</strain>
    </source>
</reference>
<keyword evidence="1" id="KW-0472">Membrane</keyword>
<keyword evidence="3" id="KW-1185">Reference proteome</keyword>
<organism evidence="2 3">
    <name type="scientific">Prauserella halophila</name>
    <dbReference type="NCBI Taxonomy" id="185641"/>
    <lineage>
        <taxon>Bacteria</taxon>
        <taxon>Bacillati</taxon>
        <taxon>Actinomycetota</taxon>
        <taxon>Actinomycetes</taxon>
        <taxon>Pseudonocardiales</taxon>
        <taxon>Pseudonocardiaceae</taxon>
        <taxon>Prauserella</taxon>
    </lineage>
</organism>
<accession>A0ABP4HB80</accession>
<name>A0ABP4HB80_9PSEU</name>
<keyword evidence="1" id="KW-1133">Transmembrane helix</keyword>
<evidence type="ECO:0000256" key="1">
    <source>
        <dbReference type="SAM" id="Phobius"/>
    </source>
</evidence>
<gene>
    <name evidence="2" type="ORF">GCM10009676_43220</name>
</gene>
<feature type="transmembrane region" description="Helical" evidence="1">
    <location>
        <begin position="43"/>
        <end position="67"/>
    </location>
</feature>
<evidence type="ECO:0008006" key="4">
    <source>
        <dbReference type="Google" id="ProtNLM"/>
    </source>
</evidence>
<evidence type="ECO:0000313" key="3">
    <source>
        <dbReference type="Proteomes" id="UP001500653"/>
    </source>
</evidence>
<proteinExistence type="predicted"/>